<gene>
    <name evidence="2" type="ORF">ACFFX0_25690</name>
</gene>
<name>A0ABV5G7J7_9MICC</name>
<organism evidence="2 3">
    <name type="scientific">Citricoccus parietis</name>
    <dbReference type="NCBI Taxonomy" id="592307"/>
    <lineage>
        <taxon>Bacteria</taxon>
        <taxon>Bacillati</taxon>
        <taxon>Actinomycetota</taxon>
        <taxon>Actinomycetes</taxon>
        <taxon>Micrococcales</taxon>
        <taxon>Micrococcaceae</taxon>
        <taxon>Citricoccus</taxon>
    </lineage>
</organism>
<comment type="caution">
    <text evidence="2">The sequence shown here is derived from an EMBL/GenBank/DDBJ whole genome shotgun (WGS) entry which is preliminary data.</text>
</comment>
<proteinExistence type="predicted"/>
<evidence type="ECO:0000256" key="1">
    <source>
        <dbReference type="SAM" id="MobiDB-lite"/>
    </source>
</evidence>
<reference evidence="2 3" key="1">
    <citation type="submission" date="2024-09" db="EMBL/GenBank/DDBJ databases">
        <authorList>
            <person name="Sun Q."/>
            <person name="Mori K."/>
        </authorList>
    </citation>
    <scope>NUCLEOTIDE SEQUENCE [LARGE SCALE GENOMIC DNA]</scope>
    <source>
        <strain evidence="2 3">CCM 7609</strain>
    </source>
</reference>
<protein>
    <submittedName>
        <fullName evidence="2">Uncharacterized protein</fullName>
    </submittedName>
</protein>
<dbReference type="EMBL" id="JBHMFI010000002">
    <property type="protein sequence ID" value="MFB9074398.1"/>
    <property type="molecule type" value="Genomic_DNA"/>
</dbReference>
<dbReference type="Proteomes" id="UP001589575">
    <property type="component" value="Unassembled WGS sequence"/>
</dbReference>
<keyword evidence="3" id="KW-1185">Reference proteome</keyword>
<feature type="region of interest" description="Disordered" evidence="1">
    <location>
        <begin position="1"/>
        <end position="71"/>
    </location>
</feature>
<accession>A0ABV5G7J7</accession>
<evidence type="ECO:0000313" key="3">
    <source>
        <dbReference type="Proteomes" id="UP001589575"/>
    </source>
</evidence>
<evidence type="ECO:0000313" key="2">
    <source>
        <dbReference type="EMBL" id="MFB9074398.1"/>
    </source>
</evidence>
<sequence length="99" mass="10568">MADHGEPVGGVPLQQLGGEGVGRFEPAHPHRHPRVLHRAPQDADRPTVVDGVGDDLQEPLPRGGLTPVTGNKGVPRLGLGLLDEGDHFLRKQAEITVVR</sequence>